<evidence type="ECO:0000256" key="5">
    <source>
        <dbReference type="ARBA" id="ARBA00012619"/>
    </source>
</evidence>
<evidence type="ECO:0000256" key="4">
    <source>
        <dbReference type="ARBA" id="ARBA00011962"/>
    </source>
</evidence>
<dbReference type="SUPFAM" id="SSF51011">
    <property type="entry name" value="Glycosyl hydrolase domain"/>
    <property type="match status" value="1"/>
</dbReference>
<dbReference type="InterPro" id="IPR012810">
    <property type="entry name" value="TreS/a-amylase_N"/>
</dbReference>
<name>A0A1D8D0K6_CHLLM</name>
<keyword evidence="11" id="KW-0067">ATP-binding</keyword>
<dbReference type="EC" id="2.7.1.175" evidence="4"/>
<dbReference type="Proteomes" id="UP000095185">
    <property type="component" value="Chromosome"/>
</dbReference>
<keyword evidence="8" id="KW-0479">Metal-binding</keyword>
<dbReference type="CDD" id="cd11334">
    <property type="entry name" value="AmyAc_TreS"/>
    <property type="match status" value="1"/>
</dbReference>
<dbReference type="InterPro" id="IPR032091">
    <property type="entry name" value="Malt_amylase-like_C"/>
</dbReference>
<evidence type="ECO:0000256" key="15">
    <source>
        <dbReference type="ARBA" id="ARBA00049067"/>
    </source>
</evidence>
<evidence type="ECO:0000256" key="9">
    <source>
        <dbReference type="ARBA" id="ARBA00022741"/>
    </source>
</evidence>
<sequence>MPTRKAVKSYQPEPLWYKDAIIYELHVKTFCDSNNDGIGDFRGLTSRLGYLESLGVTAIWILPFYPSPLRDDGYDIADYTSVNPDYGTIDDFREFLAEAHRRGIKVITELVVNHTSDQHEWFKKARKAPKGSPERDFYVWNDDDKKYGETRIIFQDFEASNWSWDPVAGQYYWHRFFHHQPDLNFENPAVHQALFDVLDFWLGMGVDGLRLDAVPYLYEAEDTNCENLPPTFEFLRKLRSYVDEKYPNRMLLAEANQWPEDSAAYLGKGDMCHMNFHFPLMPRMYMALATEDRFPIIDILAQTPEIPEACQWASFLRNHDELTLEMVTDEERDYMRRIYAHDQRARINLGIRRRLAPLMTNDRRRIELMNIMLLSLPGTPVLYYGDEIGMGDNYYLGDRDGVRTPMQWNADRNAGFSRANPQKLLLPVIIDPEYHYEAVNVEVQESNPNSLLWWMRHTIATARRFKAFSRGSIEFLKVSNPKVLMFIRSFEDETILTVINLSRNAQAVSVDLAAYEGCVPEEVFSMNRFPKVRTEPYMVALGPYGYFWLRLIREEAPASRSALLEQVALRAGSWPELFAGRSLDRLETALLPPYYKCARWFGGKARNIIRIRVNDTVPVAGMSNTAFAITEVYYPSGENERYQLPLSFVPADKAAFADESFQRHAIARIELDGVEGYLVDASIDAAFRARVLELILHPESWAGAAGKITADSGKMLEACSALKAGAELPTSHLMGLEQSNTSIRYGEQLCLKLYRKIDNGTAPEIEISRVLTDQTAYRNIPVYLGSFDYGKSHRERCSLGILQNFVPNESDGWQLSLDHVQRYFENVLSHRAQGNLPPALPSRLEMAHQMPEIMHELVGEFYLHMVGKLAERTAGMHIALASVDTDPAFAPEPFTTLYQRSIFQAMTDQVKRSMIFLRESMKVVPKEIRPLAEELLDREQEILEQFEPIRQEKIDTVKIRIHGDYHLGQVLYTGNDFVILDFEGEPARSLSERKIKRSVYRDLAGMLRSFDYAASNVLMQNQSIRPEDRKALEPWAELWSYYVGQHFIDVYTQHTEGAGLIPAEPRQRELLQRSYLMNKAIYEFNYELNNRPDWLPIPMNGILRLIRA</sequence>
<dbReference type="GO" id="GO:0005524">
    <property type="term" value="F:ATP binding"/>
    <property type="evidence" value="ECO:0007669"/>
    <property type="project" value="UniProtKB-KW"/>
</dbReference>
<dbReference type="FunFam" id="3.20.20.80:FF:000055">
    <property type="entry name" value="Trehalose synthase"/>
    <property type="match status" value="1"/>
</dbReference>
<organism evidence="17 18">
    <name type="scientific">Chlorobaculum limnaeum</name>
    <dbReference type="NCBI Taxonomy" id="274537"/>
    <lineage>
        <taxon>Bacteria</taxon>
        <taxon>Pseudomonadati</taxon>
        <taxon>Chlorobiota</taxon>
        <taxon>Chlorobiia</taxon>
        <taxon>Chlorobiales</taxon>
        <taxon>Chlorobiaceae</taxon>
        <taxon>Chlorobaculum</taxon>
    </lineage>
</organism>
<dbReference type="NCBIfam" id="TIGR02456">
    <property type="entry name" value="treS_nterm"/>
    <property type="match status" value="1"/>
</dbReference>
<dbReference type="RefSeq" id="WP_069810920.1">
    <property type="nucleotide sequence ID" value="NZ_CP017305.1"/>
</dbReference>
<dbReference type="AlphaFoldDB" id="A0A1D8D0K6"/>
<dbReference type="Pfam" id="PF00128">
    <property type="entry name" value="Alpha-amylase"/>
    <property type="match status" value="1"/>
</dbReference>
<evidence type="ECO:0000256" key="8">
    <source>
        <dbReference type="ARBA" id="ARBA00022723"/>
    </source>
</evidence>
<evidence type="ECO:0000256" key="10">
    <source>
        <dbReference type="ARBA" id="ARBA00022837"/>
    </source>
</evidence>
<keyword evidence="12" id="KW-0413">Isomerase</keyword>
<dbReference type="GO" id="GO:0005975">
    <property type="term" value="P:carbohydrate metabolic process"/>
    <property type="evidence" value="ECO:0007669"/>
    <property type="project" value="InterPro"/>
</dbReference>
<accession>A0A1D8D0K6</accession>
<protein>
    <recommendedName>
        <fullName evidence="6">Maltokinase</fullName>
        <ecNumber evidence="4">2.7.1.175</ecNumber>
        <ecNumber evidence="5">5.4.99.16</ecNumber>
    </recommendedName>
    <alternativeName>
        <fullName evidence="14">Maltose alpha-D-glucosyltransferase</fullName>
    </alternativeName>
    <alternativeName>
        <fullName evidence="13">Maltose-1-phosphate synthase</fullName>
    </alternativeName>
</protein>
<dbReference type="InterPro" id="IPR040999">
    <property type="entry name" value="Mak_N_cap"/>
</dbReference>
<evidence type="ECO:0000313" key="18">
    <source>
        <dbReference type="Proteomes" id="UP000095185"/>
    </source>
</evidence>
<keyword evidence="18" id="KW-1185">Reference proteome</keyword>
<evidence type="ECO:0000256" key="12">
    <source>
        <dbReference type="ARBA" id="ARBA00023235"/>
    </source>
</evidence>
<evidence type="ECO:0000313" key="17">
    <source>
        <dbReference type="EMBL" id="AOS84730.1"/>
    </source>
</evidence>
<dbReference type="InterPro" id="IPR011009">
    <property type="entry name" value="Kinase-like_dom_sf"/>
</dbReference>
<comment type="catalytic activity">
    <reaction evidence="1">
        <text>D-maltose = alpha,alpha-trehalose</text>
        <dbReference type="Rhea" id="RHEA:15145"/>
        <dbReference type="ChEBI" id="CHEBI:16551"/>
        <dbReference type="ChEBI" id="CHEBI:17306"/>
        <dbReference type="EC" id="5.4.99.16"/>
    </reaction>
</comment>
<proteinExistence type="inferred from homology"/>
<keyword evidence="9" id="KW-0547">Nucleotide-binding</keyword>
<evidence type="ECO:0000256" key="1">
    <source>
        <dbReference type="ARBA" id="ARBA00001595"/>
    </source>
</evidence>
<dbReference type="Pfam" id="PF16657">
    <property type="entry name" value="Malt_amylase_C"/>
    <property type="match status" value="1"/>
</dbReference>
<dbReference type="InterPro" id="IPR013780">
    <property type="entry name" value="Glyco_hydro_b"/>
</dbReference>
<gene>
    <name evidence="17" type="ORF">BIU88_11650</name>
</gene>
<dbReference type="Pfam" id="PF18085">
    <property type="entry name" value="Mak_N_cap"/>
    <property type="match status" value="1"/>
</dbReference>
<dbReference type="InterPro" id="IPR017853">
    <property type="entry name" value="GH"/>
</dbReference>
<evidence type="ECO:0000256" key="3">
    <source>
        <dbReference type="ARBA" id="ARBA00006219"/>
    </source>
</evidence>
<dbReference type="EC" id="5.4.99.16" evidence="5"/>
<dbReference type="OrthoDB" id="9806009at2"/>
<dbReference type="PANTHER" id="PTHR10357:SF219">
    <property type="entry name" value="MALTOSE ALPHA-D-GLUCOSYLTRANSFERASE"/>
    <property type="match status" value="1"/>
</dbReference>
<dbReference type="SMART" id="SM00642">
    <property type="entry name" value="Aamy"/>
    <property type="match status" value="1"/>
</dbReference>
<evidence type="ECO:0000256" key="13">
    <source>
        <dbReference type="ARBA" id="ARBA00031251"/>
    </source>
</evidence>
<reference evidence="17" key="1">
    <citation type="submission" date="2016-09" db="EMBL/GenBank/DDBJ databases">
        <title>Genome sequence of Chlorobaculum limnaeum.</title>
        <authorList>
            <person name="Liu Z."/>
            <person name="Tank M."/>
            <person name="Bryant D.A."/>
        </authorList>
    </citation>
    <scope>NUCLEOTIDE SEQUENCE [LARGE SCALE GENOMIC DNA]</scope>
    <source>
        <strain evidence="17">DSM 1677</strain>
    </source>
</reference>
<dbReference type="Gene3D" id="3.90.1200.10">
    <property type="match status" value="1"/>
</dbReference>
<dbReference type="NCBIfam" id="TIGR02457">
    <property type="entry name" value="TreS_Cterm"/>
    <property type="match status" value="1"/>
</dbReference>
<keyword evidence="10" id="KW-0106">Calcium</keyword>
<dbReference type="InterPro" id="IPR006047">
    <property type="entry name" value="GH13_cat_dom"/>
</dbReference>
<dbReference type="SUPFAM" id="SSF51445">
    <property type="entry name" value="(Trans)glycosidases"/>
    <property type="match status" value="1"/>
</dbReference>
<dbReference type="InterPro" id="IPR045857">
    <property type="entry name" value="O16G_dom_2"/>
</dbReference>
<evidence type="ECO:0000256" key="6">
    <source>
        <dbReference type="ARBA" id="ARBA00013882"/>
    </source>
</evidence>
<dbReference type="GO" id="GO:0016740">
    <property type="term" value="F:transferase activity"/>
    <property type="evidence" value="ECO:0007669"/>
    <property type="project" value="UniProtKB-KW"/>
</dbReference>
<comment type="similarity">
    <text evidence="3">Belongs to the aminoglycoside phosphotransferase family.</text>
</comment>
<evidence type="ECO:0000256" key="11">
    <source>
        <dbReference type="ARBA" id="ARBA00022840"/>
    </source>
</evidence>
<evidence type="ECO:0000256" key="14">
    <source>
        <dbReference type="ARBA" id="ARBA00031378"/>
    </source>
</evidence>
<feature type="domain" description="Glycosyl hydrolase family 13 catalytic" evidence="16">
    <location>
        <begin position="24"/>
        <end position="418"/>
    </location>
</feature>
<keyword evidence="7" id="KW-0808">Transferase</keyword>
<dbReference type="Gene3D" id="3.20.20.80">
    <property type="entry name" value="Glycosidases"/>
    <property type="match status" value="1"/>
</dbReference>
<dbReference type="GO" id="GO:0047471">
    <property type="term" value="F:maltose alpha-D-glucosyltransferase activity"/>
    <property type="evidence" value="ECO:0007669"/>
    <property type="project" value="UniProtKB-EC"/>
</dbReference>
<dbReference type="GO" id="GO:0046872">
    <property type="term" value="F:metal ion binding"/>
    <property type="evidence" value="ECO:0007669"/>
    <property type="project" value="UniProtKB-KW"/>
</dbReference>
<evidence type="ECO:0000256" key="2">
    <source>
        <dbReference type="ARBA" id="ARBA00005496"/>
    </source>
</evidence>
<evidence type="ECO:0000259" key="16">
    <source>
        <dbReference type="SMART" id="SM00642"/>
    </source>
</evidence>
<comment type="catalytic activity">
    <reaction evidence="15">
        <text>D-maltose + ATP = alpha-maltose 1-phosphate + ADP + H(+)</text>
        <dbReference type="Rhea" id="RHEA:31915"/>
        <dbReference type="ChEBI" id="CHEBI:15378"/>
        <dbReference type="ChEBI" id="CHEBI:17306"/>
        <dbReference type="ChEBI" id="CHEBI:30616"/>
        <dbReference type="ChEBI" id="CHEBI:63576"/>
        <dbReference type="ChEBI" id="CHEBI:456216"/>
        <dbReference type="EC" id="2.7.1.175"/>
    </reaction>
</comment>
<dbReference type="STRING" id="274537.BIU88_11650"/>
<dbReference type="SUPFAM" id="SSF56112">
    <property type="entry name" value="Protein kinase-like (PK-like)"/>
    <property type="match status" value="1"/>
</dbReference>
<comment type="similarity">
    <text evidence="2">Belongs to the glycosyl hydrolase 13 family. TreS subfamily.</text>
</comment>
<evidence type="ECO:0000256" key="7">
    <source>
        <dbReference type="ARBA" id="ARBA00022679"/>
    </source>
</evidence>
<dbReference type="InterPro" id="IPR012811">
    <property type="entry name" value="TreS_maltokin_C_dom"/>
</dbReference>
<dbReference type="Gene3D" id="3.90.400.10">
    <property type="entry name" value="Oligo-1,6-glucosidase, Domain 2"/>
    <property type="match status" value="1"/>
</dbReference>
<dbReference type="KEGG" id="clz:BIU88_11650"/>
<dbReference type="EMBL" id="CP017305">
    <property type="protein sequence ID" value="AOS84730.1"/>
    <property type="molecule type" value="Genomic_DNA"/>
</dbReference>
<dbReference type="PANTHER" id="PTHR10357">
    <property type="entry name" value="ALPHA-AMYLASE FAMILY MEMBER"/>
    <property type="match status" value="1"/>
</dbReference>
<dbReference type="Gene3D" id="2.60.40.1180">
    <property type="entry name" value="Golgi alpha-mannosidase II"/>
    <property type="match status" value="1"/>
</dbReference>